<dbReference type="eggNOG" id="COG3272">
    <property type="taxonomic scope" value="Bacteria"/>
</dbReference>
<evidence type="ECO:0000313" key="2">
    <source>
        <dbReference type="EMBL" id="ERP38725.1"/>
    </source>
</evidence>
<dbReference type="InterPro" id="IPR013560">
    <property type="entry name" value="DUF1722"/>
</dbReference>
<dbReference type="EMBL" id="ASJR01000005">
    <property type="protein sequence ID" value="ERP38725.1"/>
    <property type="molecule type" value="Genomic_DNA"/>
</dbReference>
<dbReference type="InterPro" id="IPR007553">
    <property type="entry name" value="2-thiour_desulf"/>
</dbReference>
<feature type="domain" description="DUF1722" evidence="1">
    <location>
        <begin position="193"/>
        <end position="309"/>
    </location>
</feature>
<dbReference type="Pfam" id="PF04463">
    <property type="entry name" value="2-thiour_desulf"/>
    <property type="match status" value="1"/>
</dbReference>
<keyword evidence="3" id="KW-1185">Reference proteome</keyword>
<organism evidence="2 3">
    <name type="scientific">Chitinivibrio alkaliphilus ACht1</name>
    <dbReference type="NCBI Taxonomy" id="1313304"/>
    <lineage>
        <taxon>Bacteria</taxon>
        <taxon>Pseudomonadati</taxon>
        <taxon>Fibrobacterota</taxon>
        <taxon>Chitinivibrionia</taxon>
        <taxon>Chitinivibrionales</taxon>
        <taxon>Chitinivibrionaceae</taxon>
        <taxon>Chitinivibrio</taxon>
    </lineage>
</organism>
<dbReference type="RefSeq" id="WP_022636260.1">
    <property type="nucleotide sequence ID" value="NZ_ASJR01000005.1"/>
</dbReference>
<proteinExistence type="predicted"/>
<dbReference type="STRING" id="1313304.CALK_0743"/>
<dbReference type="PANTHER" id="PTHR30087">
    <property type="entry name" value="INNER MEMBRANE PROTEIN"/>
    <property type="match status" value="1"/>
</dbReference>
<dbReference type="eggNOG" id="COG1683">
    <property type="taxonomic scope" value="Bacteria"/>
</dbReference>
<accession>U7D6X7</accession>
<gene>
    <name evidence="2" type="ORF">CALK_0743</name>
</gene>
<dbReference type="AlphaFoldDB" id="U7D6X7"/>
<evidence type="ECO:0000259" key="1">
    <source>
        <dbReference type="Pfam" id="PF08349"/>
    </source>
</evidence>
<dbReference type="Proteomes" id="UP000017148">
    <property type="component" value="Unassembled WGS sequence"/>
</dbReference>
<dbReference type="PATRIC" id="fig|1313304.3.peg.712"/>
<dbReference type="Pfam" id="PF08349">
    <property type="entry name" value="DUF1722"/>
    <property type="match status" value="1"/>
</dbReference>
<comment type="caution">
    <text evidence="2">The sequence shown here is derived from an EMBL/GenBank/DDBJ whole genome shotgun (WGS) entry which is preliminary data.</text>
</comment>
<protein>
    <recommendedName>
        <fullName evidence="1">DUF1722 domain-containing protein</fullName>
    </recommendedName>
</protein>
<dbReference type="OrthoDB" id="9797779at2"/>
<name>U7D6X7_9BACT</name>
<reference evidence="2 3" key="1">
    <citation type="journal article" date="2013" name="Environ. Microbiol.">
        <title>Genome analysis of Chitinivibrio alkaliphilus gen. nov., sp. nov., a novel extremely haloalkaliphilic anaerobic chitinolytic bacterium from the candidate phylum Termite Group 3.</title>
        <authorList>
            <person name="Sorokin D.Y."/>
            <person name="Gumerov V.M."/>
            <person name="Rakitin A.L."/>
            <person name="Beletsky A.V."/>
            <person name="Damste J.S."/>
            <person name="Muyzer G."/>
            <person name="Mardanov A.V."/>
            <person name="Ravin N.V."/>
        </authorList>
    </citation>
    <scope>NUCLEOTIDE SEQUENCE [LARGE SCALE GENOMIC DNA]</scope>
    <source>
        <strain evidence="2 3">ACht1</strain>
    </source>
</reference>
<evidence type="ECO:0000313" key="3">
    <source>
        <dbReference type="Proteomes" id="UP000017148"/>
    </source>
</evidence>
<dbReference type="PANTHER" id="PTHR30087:SF0">
    <property type="entry name" value="INNER MEMBRANE PROTEIN"/>
    <property type="match status" value="1"/>
</dbReference>
<sequence length="324" mass="37079">MSSPEFPKPRIVVSKCLGFAACRYNGENLHDKIVSALAPYVEYLPVCPEVEAGYGIPRDPIRIVEEEGRRFLFQPAVEKDVTQAMDKFLSTYFSDPPEAEGFLLKNRSPSCGFQDVKVYQGRSRGASTRRGPGFFGGAVLNTYENCAVEDEGRLKNFTIREHFFTQIFAYAGLRVVQQKKTMRALSDFHASQKYLLMACDQKRLRLLGKLVANHENRPIQEVFSLYEQSFLPALKKIPTPGQWINVIEHAMGGFSKKLTEQERHYFVRTIEEYRDERIPLSVLLHLVESAAIRFEQTYLLEQSFLHPYPPQLVEITDSGKGRSR</sequence>